<keyword evidence="2" id="KW-1133">Transmembrane helix</keyword>
<dbReference type="PaxDb" id="3708-A0A078GGC2"/>
<sequence>MASSSLKDNLFASFYGQGLRQTFLSHLCRQLNENGITMFTNQDLVRGEPVLPSLIQRIRESRISIVVLSQKYASSSWCLSELVEILRCRENMGHIVMTIFYRVDPSHVRNQTGDFGNIFVETCADKTEEERRMWSQALTDVGNIAGEDSLKWDNESKMIEKIVRDVSDKLNATIWTKTGYSTGMAFLVVINLLLEIASAGADQLSSTRKPYFAKVSLLMSVLSLILSTLDFTCKIRAHKARFRFKWPIPCFYYPSRGYNRIFGSSTDAILFFCVVGQLIVSTINCSFTDRRRDGPIKVSVWPLVFAIGMVVSKFMEKPTISKES</sequence>
<organism evidence="4 5">
    <name type="scientific">Brassica napus</name>
    <name type="common">Rape</name>
    <dbReference type="NCBI Taxonomy" id="3708"/>
    <lineage>
        <taxon>Eukaryota</taxon>
        <taxon>Viridiplantae</taxon>
        <taxon>Streptophyta</taxon>
        <taxon>Embryophyta</taxon>
        <taxon>Tracheophyta</taxon>
        <taxon>Spermatophyta</taxon>
        <taxon>Magnoliopsida</taxon>
        <taxon>eudicotyledons</taxon>
        <taxon>Gunneridae</taxon>
        <taxon>Pentapetalae</taxon>
        <taxon>rosids</taxon>
        <taxon>malvids</taxon>
        <taxon>Brassicales</taxon>
        <taxon>Brassicaceae</taxon>
        <taxon>Brassiceae</taxon>
        <taxon>Brassica</taxon>
    </lineage>
</organism>
<dbReference type="FunFam" id="3.40.50.10140:FF:000007">
    <property type="entry name" value="Disease resistance protein (TIR-NBS-LRR class)"/>
    <property type="match status" value="1"/>
</dbReference>
<dbReference type="GO" id="GO:0005634">
    <property type="term" value="C:nucleus"/>
    <property type="evidence" value="ECO:0000318"/>
    <property type="project" value="GO_Central"/>
</dbReference>
<reference evidence="4 5" key="1">
    <citation type="journal article" date="2014" name="Science">
        <title>Plant genetics. Early allopolyploid evolution in the post-Neolithic Brassica napus oilseed genome.</title>
        <authorList>
            <person name="Chalhoub B."/>
            <person name="Denoeud F."/>
            <person name="Liu S."/>
            <person name="Parkin I.A."/>
            <person name="Tang H."/>
            <person name="Wang X."/>
            <person name="Chiquet J."/>
            <person name="Belcram H."/>
            <person name="Tong C."/>
            <person name="Samans B."/>
            <person name="Correa M."/>
            <person name="Da Silva C."/>
            <person name="Just J."/>
            <person name="Falentin C."/>
            <person name="Koh C.S."/>
            <person name="Le Clainche I."/>
            <person name="Bernard M."/>
            <person name="Bento P."/>
            <person name="Noel B."/>
            <person name="Labadie K."/>
            <person name="Alberti A."/>
            <person name="Charles M."/>
            <person name="Arnaud D."/>
            <person name="Guo H."/>
            <person name="Daviaud C."/>
            <person name="Alamery S."/>
            <person name="Jabbari K."/>
            <person name="Zhao M."/>
            <person name="Edger P.P."/>
            <person name="Chelaifa H."/>
            <person name="Tack D."/>
            <person name="Lassalle G."/>
            <person name="Mestiri I."/>
            <person name="Schnel N."/>
            <person name="Le Paslier M.C."/>
            <person name="Fan G."/>
            <person name="Renault V."/>
            <person name="Bayer P.E."/>
            <person name="Golicz A.A."/>
            <person name="Manoli S."/>
            <person name="Lee T.H."/>
            <person name="Thi V.H."/>
            <person name="Chalabi S."/>
            <person name="Hu Q."/>
            <person name="Fan C."/>
            <person name="Tollenaere R."/>
            <person name="Lu Y."/>
            <person name="Battail C."/>
            <person name="Shen J."/>
            <person name="Sidebottom C.H."/>
            <person name="Wang X."/>
            <person name="Canaguier A."/>
            <person name="Chauveau A."/>
            <person name="Berard A."/>
            <person name="Deniot G."/>
            <person name="Guan M."/>
            <person name="Liu Z."/>
            <person name="Sun F."/>
            <person name="Lim Y.P."/>
            <person name="Lyons E."/>
            <person name="Town C.D."/>
            <person name="Bancroft I."/>
            <person name="Wang X."/>
            <person name="Meng J."/>
            <person name="Ma J."/>
            <person name="Pires J.C."/>
            <person name="King G.J."/>
            <person name="Brunel D."/>
            <person name="Delourme R."/>
            <person name="Renard M."/>
            <person name="Aury J.M."/>
            <person name="Adams K.L."/>
            <person name="Batley J."/>
            <person name="Snowdon R.J."/>
            <person name="Tost J."/>
            <person name="Edwards D."/>
            <person name="Zhou Y."/>
            <person name="Hua W."/>
            <person name="Sharpe A.G."/>
            <person name="Paterson A.H."/>
            <person name="Guan C."/>
            <person name="Wincker P."/>
        </authorList>
    </citation>
    <scope>NUCLEOTIDE SEQUENCE [LARGE SCALE GENOMIC DNA]</scope>
    <source>
        <strain evidence="5">cv. Darmor-bzh</strain>
    </source>
</reference>
<dbReference type="GO" id="GO:0007165">
    <property type="term" value="P:signal transduction"/>
    <property type="evidence" value="ECO:0000318"/>
    <property type="project" value="GO_Central"/>
</dbReference>
<evidence type="ECO:0000313" key="4">
    <source>
        <dbReference type="EMBL" id="CDY25510.1"/>
    </source>
</evidence>
<keyword evidence="2" id="KW-0812">Transmembrane</keyword>
<feature type="transmembrane region" description="Helical" evidence="2">
    <location>
        <begin position="211"/>
        <end position="233"/>
    </location>
</feature>
<dbReference type="STRING" id="3708.A0A078GGC2"/>
<dbReference type="OrthoDB" id="1112200at2759"/>
<gene>
    <name evidence="4" type="primary">BnaC09g11350D</name>
    <name evidence="4" type="ORF">GSBRNA2T00032750001</name>
</gene>
<dbReference type="PANTHER" id="PTHR48473:SF1">
    <property type="entry name" value="TIR DOMAIN-CONTAINING PROTEIN"/>
    <property type="match status" value="1"/>
</dbReference>
<dbReference type="Proteomes" id="UP000028999">
    <property type="component" value="Unassembled WGS sequence"/>
</dbReference>
<dbReference type="Gene3D" id="3.40.50.10140">
    <property type="entry name" value="Toll/interleukin-1 receptor homology (TIR) domain"/>
    <property type="match status" value="1"/>
</dbReference>
<accession>A0A078GGC2</accession>
<feature type="transmembrane region" description="Helical" evidence="2">
    <location>
        <begin position="268"/>
        <end position="287"/>
    </location>
</feature>
<dbReference type="Pfam" id="PF01582">
    <property type="entry name" value="TIR"/>
    <property type="match status" value="1"/>
</dbReference>
<dbReference type="Gramene" id="CDY25510">
    <property type="protein sequence ID" value="CDY25510"/>
    <property type="gene ID" value="GSBRNA2T00032750001"/>
</dbReference>
<dbReference type="SUPFAM" id="SSF52200">
    <property type="entry name" value="Toll/Interleukin receptor TIR domain"/>
    <property type="match status" value="1"/>
</dbReference>
<name>A0A078GGC2_BRANA</name>
<proteinExistence type="predicted"/>
<dbReference type="InterPro" id="IPR000157">
    <property type="entry name" value="TIR_dom"/>
</dbReference>
<evidence type="ECO:0000256" key="1">
    <source>
        <dbReference type="ARBA" id="ARBA00023027"/>
    </source>
</evidence>
<feature type="transmembrane region" description="Helical" evidence="2">
    <location>
        <begin position="179"/>
        <end position="199"/>
    </location>
</feature>
<feature type="domain" description="TIR" evidence="3">
    <location>
        <begin position="6"/>
        <end position="170"/>
    </location>
</feature>
<keyword evidence="2" id="KW-0472">Membrane</keyword>
<dbReference type="OMA" id="RENMGHI"/>
<dbReference type="SMART" id="SM00255">
    <property type="entry name" value="TIR"/>
    <property type="match status" value="1"/>
</dbReference>
<keyword evidence="5" id="KW-1185">Reference proteome</keyword>
<dbReference type="EMBL" id="LK032176">
    <property type="protein sequence ID" value="CDY25510.1"/>
    <property type="molecule type" value="Genomic_DNA"/>
</dbReference>
<dbReference type="PROSITE" id="PS50104">
    <property type="entry name" value="TIR"/>
    <property type="match status" value="1"/>
</dbReference>
<dbReference type="AlphaFoldDB" id="A0A078GGC2"/>
<evidence type="ECO:0000313" key="5">
    <source>
        <dbReference type="Proteomes" id="UP000028999"/>
    </source>
</evidence>
<dbReference type="PANTHER" id="PTHR48473">
    <property type="entry name" value="TIR DOMAIN-CONTAINING PROTEIN"/>
    <property type="match status" value="1"/>
</dbReference>
<evidence type="ECO:0000256" key="2">
    <source>
        <dbReference type="SAM" id="Phobius"/>
    </source>
</evidence>
<feature type="transmembrane region" description="Helical" evidence="2">
    <location>
        <begin position="299"/>
        <end position="315"/>
    </location>
</feature>
<evidence type="ECO:0000259" key="3">
    <source>
        <dbReference type="PROSITE" id="PS50104"/>
    </source>
</evidence>
<protein>
    <submittedName>
        <fullName evidence="4">BnaC09g11350D protein</fullName>
    </submittedName>
</protein>
<keyword evidence="1" id="KW-0520">NAD</keyword>
<dbReference type="InterPro" id="IPR035897">
    <property type="entry name" value="Toll_tir_struct_dom_sf"/>
</dbReference>
<dbReference type="KEGG" id="bna:106392345"/>